<reference evidence="1 2" key="1">
    <citation type="submission" date="2019-02" db="EMBL/GenBank/DDBJ databases">
        <title>Deep-cultivation of Planctomycetes and their phenomic and genomic characterization uncovers novel biology.</title>
        <authorList>
            <person name="Wiegand S."/>
            <person name="Jogler M."/>
            <person name="Boedeker C."/>
            <person name="Pinto D."/>
            <person name="Vollmers J."/>
            <person name="Rivas-Marin E."/>
            <person name="Kohn T."/>
            <person name="Peeters S.H."/>
            <person name="Heuer A."/>
            <person name="Rast P."/>
            <person name="Oberbeckmann S."/>
            <person name="Bunk B."/>
            <person name="Jeske O."/>
            <person name="Meyerdierks A."/>
            <person name="Storesund J.E."/>
            <person name="Kallscheuer N."/>
            <person name="Luecker S."/>
            <person name="Lage O.M."/>
            <person name="Pohl T."/>
            <person name="Merkel B.J."/>
            <person name="Hornburger P."/>
            <person name="Mueller R.-W."/>
            <person name="Bruemmer F."/>
            <person name="Labrenz M."/>
            <person name="Spormann A.M."/>
            <person name="Op den Camp H."/>
            <person name="Overmann J."/>
            <person name="Amann R."/>
            <person name="Jetten M.S.M."/>
            <person name="Mascher T."/>
            <person name="Medema M.H."/>
            <person name="Devos D.P."/>
            <person name="Kaster A.-K."/>
            <person name="Ovreas L."/>
            <person name="Rohde M."/>
            <person name="Galperin M.Y."/>
            <person name="Jogler C."/>
        </authorList>
    </citation>
    <scope>NUCLEOTIDE SEQUENCE [LARGE SCALE GENOMIC DNA]</scope>
    <source>
        <strain evidence="1 2">Pan161</strain>
    </source>
</reference>
<gene>
    <name evidence="1" type="ORF">Pan161_43020</name>
</gene>
<name>A0A517VHY9_9PLAN</name>
<dbReference type="AlphaFoldDB" id="A0A517VHY9"/>
<keyword evidence="2" id="KW-1185">Reference proteome</keyword>
<organism evidence="1 2">
    <name type="scientific">Gimesia algae</name>
    <dbReference type="NCBI Taxonomy" id="2527971"/>
    <lineage>
        <taxon>Bacteria</taxon>
        <taxon>Pseudomonadati</taxon>
        <taxon>Planctomycetota</taxon>
        <taxon>Planctomycetia</taxon>
        <taxon>Planctomycetales</taxon>
        <taxon>Planctomycetaceae</taxon>
        <taxon>Gimesia</taxon>
    </lineage>
</organism>
<dbReference type="Gene3D" id="3.10.180.10">
    <property type="entry name" value="2,3-Dihydroxybiphenyl 1,2-Dioxygenase, domain 1"/>
    <property type="match status" value="1"/>
</dbReference>
<dbReference type="InterPro" id="IPR029068">
    <property type="entry name" value="Glyas_Bleomycin-R_OHBP_Dase"/>
</dbReference>
<accession>A0A517VHY9</accession>
<sequence length="84" mass="9209">MCCWVKIRVRNVRGTPDTNRRILPSISLGEADEAVQVEGGSAHFGIQFKSVGEGHAAIERFKAANLQTITEETTTCCYTVPDKV</sequence>
<evidence type="ECO:0000313" key="2">
    <source>
        <dbReference type="Proteomes" id="UP000316855"/>
    </source>
</evidence>
<proteinExistence type="predicted"/>
<protein>
    <submittedName>
        <fullName evidence="1">Uncharacterized protein</fullName>
    </submittedName>
</protein>
<dbReference type="RefSeq" id="WP_145230465.1">
    <property type="nucleotide sequence ID" value="NZ_CP036343.1"/>
</dbReference>
<dbReference type="Proteomes" id="UP000316855">
    <property type="component" value="Chromosome"/>
</dbReference>
<dbReference type="EMBL" id="CP036343">
    <property type="protein sequence ID" value="QDT92634.1"/>
    <property type="molecule type" value="Genomic_DNA"/>
</dbReference>
<dbReference type="KEGG" id="gax:Pan161_43020"/>
<dbReference type="OrthoDB" id="9789608at2"/>
<evidence type="ECO:0000313" key="1">
    <source>
        <dbReference type="EMBL" id="QDT92634.1"/>
    </source>
</evidence>